<evidence type="ECO:0000313" key="2">
    <source>
        <dbReference type="EMBL" id="KAJ4323362.1"/>
    </source>
</evidence>
<name>A0A9W8WFR9_9HYPO</name>
<dbReference type="AlphaFoldDB" id="A0A9W8WFR9"/>
<keyword evidence="3" id="KW-1185">Reference proteome</keyword>
<dbReference type="EMBL" id="JAPEUR010000071">
    <property type="protein sequence ID" value="KAJ4323362.1"/>
    <property type="molecule type" value="Genomic_DNA"/>
</dbReference>
<evidence type="ECO:0000313" key="3">
    <source>
        <dbReference type="Proteomes" id="UP001140502"/>
    </source>
</evidence>
<dbReference type="Proteomes" id="UP001140502">
    <property type="component" value="Unassembled WGS sequence"/>
</dbReference>
<feature type="compositionally biased region" description="Basic and acidic residues" evidence="1">
    <location>
        <begin position="270"/>
        <end position="299"/>
    </location>
</feature>
<comment type="caution">
    <text evidence="2">The sequence shown here is derived from an EMBL/GenBank/DDBJ whole genome shotgun (WGS) entry which is preliminary data.</text>
</comment>
<feature type="region of interest" description="Disordered" evidence="1">
    <location>
        <begin position="201"/>
        <end position="220"/>
    </location>
</feature>
<gene>
    <name evidence="2" type="ORF">N0V84_004366</name>
</gene>
<sequence length="355" mass="39317">MTRVYEKDSLCCSCRQPGQFGWLYRCTQDIEQIVDVGPPSFDPPRPDSTNGMEMSDKLGSGDTAVNYTPEHADIISRQLEEVKNMIARDEFRTSSAALFNTTRPPPNFESYTNDSIYAGRPACADRAYLDMGAIADGKLPLTATIGFGFEEIGGRPVASSEVVKRIGKRGPPMIFTPPESLADEAFLNDYLLLMLDEKVASGSERSQRRTKDDLDTLEPPSLYRAIKSDADVMKALSNTHRRRSSKSTLAPDTYLELLPSLEDMPTPSQGRERTESPTRSAIELDRARQLRGEPQDDGKSSPLFHTDDSWDSEDLLSEFDDDACEFTPAPLRVDRGVGVTEESVEIGVPDAVTQM</sequence>
<dbReference type="OrthoDB" id="4776522at2759"/>
<proteinExistence type="predicted"/>
<protein>
    <submittedName>
        <fullName evidence="2">Uncharacterized protein</fullName>
    </submittedName>
</protein>
<reference evidence="2" key="1">
    <citation type="submission" date="2022-10" db="EMBL/GenBank/DDBJ databases">
        <title>Tapping the CABI collections for fungal endophytes: first genome assemblies for Collariella, Neodidymelliopsis, Ascochyta clinopodiicola, Didymella pomorum, Didymosphaeria variabile, Neocosmospora piperis and Neocucurbitaria cava.</title>
        <authorList>
            <person name="Hill R."/>
        </authorList>
    </citation>
    <scope>NUCLEOTIDE SEQUENCE</scope>
    <source>
        <strain evidence="2">IMI 366586</strain>
    </source>
</reference>
<accession>A0A9W8WFR9</accession>
<feature type="region of interest" description="Disordered" evidence="1">
    <location>
        <begin position="259"/>
        <end position="316"/>
    </location>
</feature>
<feature type="compositionally biased region" description="Basic and acidic residues" evidence="1">
    <location>
        <begin position="201"/>
        <end position="214"/>
    </location>
</feature>
<evidence type="ECO:0000256" key="1">
    <source>
        <dbReference type="SAM" id="MobiDB-lite"/>
    </source>
</evidence>
<organism evidence="2 3">
    <name type="scientific">Fusarium piperis</name>
    <dbReference type="NCBI Taxonomy" id="1435070"/>
    <lineage>
        <taxon>Eukaryota</taxon>
        <taxon>Fungi</taxon>
        <taxon>Dikarya</taxon>
        <taxon>Ascomycota</taxon>
        <taxon>Pezizomycotina</taxon>
        <taxon>Sordariomycetes</taxon>
        <taxon>Hypocreomycetidae</taxon>
        <taxon>Hypocreales</taxon>
        <taxon>Nectriaceae</taxon>
        <taxon>Fusarium</taxon>
        <taxon>Fusarium solani species complex</taxon>
    </lineage>
</organism>